<name>A0A9P9WDP2_9PEZI</name>
<dbReference type="EMBL" id="JAFIMR010000036">
    <property type="protein sequence ID" value="KAI1858591.1"/>
    <property type="molecule type" value="Genomic_DNA"/>
</dbReference>
<gene>
    <name evidence="1" type="ORF">JX265_010684</name>
</gene>
<comment type="caution">
    <text evidence="1">The sequence shown here is derived from an EMBL/GenBank/DDBJ whole genome shotgun (WGS) entry which is preliminary data.</text>
</comment>
<keyword evidence="2" id="KW-1185">Reference proteome</keyword>
<reference evidence="1" key="1">
    <citation type="submission" date="2021-03" db="EMBL/GenBank/DDBJ databases">
        <title>Revisited historic fungal species revealed as producer of novel bioactive compounds through whole genome sequencing and comparative genomics.</title>
        <authorList>
            <person name="Vignolle G.A."/>
            <person name="Hochenegger N."/>
            <person name="Mach R.L."/>
            <person name="Mach-Aigner A.R."/>
            <person name="Javad Rahimi M."/>
            <person name="Salim K.A."/>
            <person name="Chan C.M."/>
            <person name="Lim L.B.L."/>
            <person name="Cai F."/>
            <person name="Druzhinina I.S."/>
            <person name="U'Ren J.M."/>
            <person name="Derntl C."/>
        </authorList>
    </citation>
    <scope>NUCLEOTIDE SEQUENCE</scope>
    <source>
        <strain evidence="1">TUCIM 5799</strain>
    </source>
</reference>
<sequence length="147" mass="15949">MTQASWAQQETDRFFGDRTSPSQMQCNEIARAISGASIVGPVDSPGSMSYTVVCNGCSGQYHDVVVSFREPCAVLNSEMVRLAKAIHGGLVPESTCHGTMEGADPPLLIYSMPYLRGSSYINVLSFQVEMNPGEEAKHLTFIKNLAQ</sequence>
<protein>
    <submittedName>
        <fullName evidence="1">Uncharacterized protein</fullName>
    </submittedName>
</protein>
<accession>A0A9P9WDP2</accession>
<dbReference type="Proteomes" id="UP000829685">
    <property type="component" value="Unassembled WGS sequence"/>
</dbReference>
<evidence type="ECO:0000313" key="2">
    <source>
        <dbReference type="Proteomes" id="UP000829685"/>
    </source>
</evidence>
<evidence type="ECO:0000313" key="1">
    <source>
        <dbReference type="EMBL" id="KAI1858591.1"/>
    </source>
</evidence>
<proteinExistence type="predicted"/>
<organism evidence="1 2">
    <name type="scientific">Neoarthrinium moseri</name>
    <dbReference type="NCBI Taxonomy" id="1658444"/>
    <lineage>
        <taxon>Eukaryota</taxon>
        <taxon>Fungi</taxon>
        <taxon>Dikarya</taxon>
        <taxon>Ascomycota</taxon>
        <taxon>Pezizomycotina</taxon>
        <taxon>Sordariomycetes</taxon>
        <taxon>Xylariomycetidae</taxon>
        <taxon>Amphisphaeriales</taxon>
        <taxon>Apiosporaceae</taxon>
        <taxon>Neoarthrinium</taxon>
    </lineage>
</organism>
<dbReference type="AlphaFoldDB" id="A0A9P9WDP2"/>